<evidence type="ECO:0000256" key="1">
    <source>
        <dbReference type="ARBA" id="ARBA00023002"/>
    </source>
</evidence>
<dbReference type="PANTHER" id="PTHR10366">
    <property type="entry name" value="NAD DEPENDENT EPIMERASE/DEHYDRATASE"/>
    <property type="match status" value="1"/>
</dbReference>
<evidence type="ECO:0000259" key="2">
    <source>
        <dbReference type="Pfam" id="PF01370"/>
    </source>
</evidence>
<evidence type="ECO:0000313" key="4">
    <source>
        <dbReference type="Proteomes" id="UP001417504"/>
    </source>
</evidence>
<keyword evidence="1" id="KW-0560">Oxidoreductase</keyword>
<dbReference type="GO" id="GO:0016616">
    <property type="term" value="F:oxidoreductase activity, acting on the CH-OH group of donors, NAD or NADP as acceptor"/>
    <property type="evidence" value="ECO:0007669"/>
    <property type="project" value="TreeGrafter"/>
</dbReference>
<dbReference type="CDD" id="cd08958">
    <property type="entry name" value="FR_SDR_e"/>
    <property type="match status" value="1"/>
</dbReference>
<organism evidence="3 4">
    <name type="scientific">Stephania japonica</name>
    <dbReference type="NCBI Taxonomy" id="461633"/>
    <lineage>
        <taxon>Eukaryota</taxon>
        <taxon>Viridiplantae</taxon>
        <taxon>Streptophyta</taxon>
        <taxon>Embryophyta</taxon>
        <taxon>Tracheophyta</taxon>
        <taxon>Spermatophyta</taxon>
        <taxon>Magnoliopsida</taxon>
        <taxon>Ranunculales</taxon>
        <taxon>Menispermaceae</taxon>
        <taxon>Menispermoideae</taxon>
        <taxon>Cissampelideae</taxon>
        <taxon>Stephania</taxon>
    </lineage>
</organism>
<reference evidence="3 4" key="1">
    <citation type="submission" date="2024-01" db="EMBL/GenBank/DDBJ databases">
        <title>Genome assemblies of Stephania.</title>
        <authorList>
            <person name="Yang L."/>
        </authorList>
    </citation>
    <scope>NUCLEOTIDE SEQUENCE [LARGE SCALE GENOMIC DNA]</scope>
    <source>
        <strain evidence="3">QJT</strain>
        <tissue evidence="3">Leaf</tissue>
    </source>
</reference>
<gene>
    <name evidence="3" type="ORF">Sjap_020840</name>
</gene>
<dbReference type="SUPFAM" id="SSF51735">
    <property type="entry name" value="NAD(P)-binding Rossmann-fold domains"/>
    <property type="match status" value="1"/>
</dbReference>
<dbReference type="FunFam" id="3.40.50.720:FF:000085">
    <property type="entry name" value="Dihydroflavonol reductase"/>
    <property type="match status" value="1"/>
</dbReference>
<name>A0AAP0F2N2_9MAGN</name>
<sequence>MEGEKGTVCVTGGAGYLASWLIMRLLQRGYSVHATFRSDPKFKEDISHVVSLPEASGKLKFFEADLGNPESFDAAINGCVGVFNVAHPIDLEDKIDIDKITKTSVDGTLGILKSCLKSKTVKRVIHTSSIAAAVIISNRNDVQEIDESSWSEVDLARSLKAPGISYCVSKTITERAALEFGEEHGLDVVTLLPSSILGPFFGSKIPVGFPYALPMVFGSEELRNLLKESSLVHIDDIVSAQIFLFESPNAKGRYICSSKDVLIHEIATYLSIKYPELQISTQSPSQMQEAKPLHLSSKKLLDLGFTFKYGLEEMIDGAILCSKEKGFL</sequence>
<accession>A0AAP0F2N2</accession>
<dbReference type="PANTHER" id="PTHR10366:SF563">
    <property type="entry name" value="CINNAMOYL-COA REDUCTASE 16"/>
    <property type="match status" value="1"/>
</dbReference>
<proteinExistence type="predicted"/>
<evidence type="ECO:0000313" key="3">
    <source>
        <dbReference type="EMBL" id="KAK9103586.1"/>
    </source>
</evidence>
<feature type="domain" description="NAD-dependent epimerase/dehydratase" evidence="2">
    <location>
        <begin position="8"/>
        <end position="251"/>
    </location>
</feature>
<protein>
    <recommendedName>
        <fullName evidence="2">NAD-dependent epimerase/dehydratase domain-containing protein</fullName>
    </recommendedName>
</protein>
<dbReference type="EMBL" id="JBBNAE010000008">
    <property type="protein sequence ID" value="KAK9103586.1"/>
    <property type="molecule type" value="Genomic_DNA"/>
</dbReference>
<dbReference type="InterPro" id="IPR036291">
    <property type="entry name" value="NAD(P)-bd_dom_sf"/>
</dbReference>
<dbReference type="Pfam" id="PF01370">
    <property type="entry name" value="Epimerase"/>
    <property type="match status" value="1"/>
</dbReference>
<dbReference type="InterPro" id="IPR001509">
    <property type="entry name" value="Epimerase_deHydtase"/>
</dbReference>
<comment type="caution">
    <text evidence="3">The sequence shown here is derived from an EMBL/GenBank/DDBJ whole genome shotgun (WGS) entry which is preliminary data.</text>
</comment>
<dbReference type="InterPro" id="IPR050425">
    <property type="entry name" value="NAD(P)_dehydrat-like"/>
</dbReference>
<keyword evidence="4" id="KW-1185">Reference proteome</keyword>
<dbReference type="AlphaFoldDB" id="A0AAP0F2N2"/>
<dbReference type="Gene3D" id="3.40.50.720">
    <property type="entry name" value="NAD(P)-binding Rossmann-like Domain"/>
    <property type="match status" value="1"/>
</dbReference>
<dbReference type="Proteomes" id="UP001417504">
    <property type="component" value="Unassembled WGS sequence"/>
</dbReference>